<dbReference type="SMART" id="SM00530">
    <property type="entry name" value="HTH_XRE"/>
    <property type="match status" value="1"/>
</dbReference>
<dbReference type="AlphaFoldDB" id="A0AB37C803"/>
<dbReference type="Proteomes" id="UP000247117">
    <property type="component" value="Unassembled WGS sequence"/>
</dbReference>
<name>A0AB37C803_CLOPF</name>
<evidence type="ECO:0000259" key="1">
    <source>
        <dbReference type="PROSITE" id="PS50943"/>
    </source>
</evidence>
<dbReference type="SUPFAM" id="SSF47413">
    <property type="entry name" value="lambda repressor-like DNA-binding domains"/>
    <property type="match status" value="1"/>
</dbReference>
<protein>
    <recommendedName>
        <fullName evidence="1">HTH cro/C1-type domain-containing protein</fullName>
    </recommendedName>
</protein>
<dbReference type="Pfam" id="PF01381">
    <property type="entry name" value="HTH_3"/>
    <property type="match status" value="1"/>
</dbReference>
<dbReference type="Gene3D" id="1.10.260.40">
    <property type="entry name" value="lambda repressor-like DNA-binding domains"/>
    <property type="match status" value="1"/>
</dbReference>
<comment type="caution">
    <text evidence="2">The sequence shown here is derived from an EMBL/GenBank/DDBJ whole genome shotgun (WGS) entry which is preliminary data.</text>
</comment>
<accession>A0AB37C803</accession>
<proteinExistence type="predicted"/>
<dbReference type="InterPro" id="IPR001387">
    <property type="entry name" value="Cro/C1-type_HTH"/>
</dbReference>
<dbReference type="PROSITE" id="PS50943">
    <property type="entry name" value="HTH_CROC1"/>
    <property type="match status" value="1"/>
</dbReference>
<dbReference type="GO" id="GO:0003677">
    <property type="term" value="F:DNA binding"/>
    <property type="evidence" value="ECO:0007669"/>
    <property type="project" value="InterPro"/>
</dbReference>
<dbReference type="InterPro" id="IPR010982">
    <property type="entry name" value="Lambda_DNA-bd_dom_sf"/>
</dbReference>
<gene>
    <name evidence="2" type="ORF">CYK91_07815</name>
</gene>
<dbReference type="EMBL" id="PJTB01000002">
    <property type="protein sequence ID" value="PWX40034.1"/>
    <property type="molecule type" value="Genomic_DNA"/>
</dbReference>
<organism evidence="2 3">
    <name type="scientific">Clostridium perfringens</name>
    <dbReference type="NCBI Taxonomy" id="1502"/>
    <lineage>
        <taxon>Bacteria</taxon>
        <taxon>Bacillati</taxon>
        <taxon>Bacillota</taxon>
        <taxon>Clostridia</taxon>
        <taxon>Eubacteriales</taxon>
        <taxon>Clostridiaceae</taxon>
        <taxon>Clostridium</taxon>
    </lineage>
</organism>
<dbReference type="CDD" id="cd00093">
    <property type="entry name" value="HTH_XRE"/>
    <property type="match status" value="1"/>
</dbReference>
<dbReference type="RefSeq" id="WP_110003618.1">
    <property type="nucleotide sequence ID" value="NZ_PJTB01000002.1"/>
</dbReference>
<evidence type="ECO:0000313" key="2">
    <source>
        <dbReference type="EMBL" id="PWX40034.1"/>
    </source>
</evidence>
<sequence length="89" mass="10414">MSSMNKKTTINNILSNKELSIIEILPNKTIGDKIKRLRISTGLNYNDFAKKARVGTMTIYRWETGERIPNNIYLNQLITKFNLDENYFK</sequence>
<feature type="domain" description="HTH cro/C1-type" evidence="1">
    <location>
        <begin position="34"/>
        <end position="88"/>
    </location>
</feature>
<reference evidence="2 3" key="1">
    <citation type="journal article" date="2018" name="BMC Genomics">
        <title>Whole genome analysis reveals the diversity and evolutionary relationships between necrotic enteritis-causing strains of Clostridium perfringens.</title>
        <authorList>
            <person name="Lacey J.A."/>
            <person name="Allnutt T.R."/>
            <person name="Vezina B."/>
            <person name="Van T.T.H."/>
            <person name="Stent T."/>
            <person name="Han X."/>
            <person name="Rood J.I."/>
            <person name="Wade B."/>
            <person name="Keyburn A.L."/>
            <person name="Seeman T."/>
            <person name="Chen H."/>
            <person name="Haring V."/>
            <person name="Johanesen P.A."/>
            <person name="Lyras D."/>
            <person name="Moore R.J."/>
        </authorList>
    </citation>
    <scope>NUCLEOTIDE SEQUENCE [LARGE SCALE GENOMIC DNA]</scope>
    <source>
        <strain evidence="2 3">EUR-NE15</strain>
    </source>
</reference>
<evidence type="ECO:0000313" key="3">
    <source>
        <dbReference type="Proteomes" id="UP000247117"/>
    </source>
</evidence>